<keyword evidence="2" id="KW-1185">Reference proteome</keyword>
<reference evidence="2" key="1">
    <citation type="journal article" date="2019" name="Int. J. Syst. Evol. Microbiol.">
        <title>The Global Catalogue of Microorganisms (GCM) 10K type strain sequencing project: providing services to taxonomists for standard genome sequencing and annotation.</title>
        <authorList>
            <consortium name="The Broad Institute Genomics Platform"/>
            <consortium name="The Broad Institute Genome Sequencing Center for Infectious Disease"/>
            <person name="Wu L."/>
            <person name="Ma J."/>
        </authorList>
    </citation>
    <scope>NUCLEOTIDE SEQUENCE [LARGE SCALE GENOMIC DNA]</scope>
    <source>
        <strain evidence="2">JCM 17555</strain>
    </source>
</reference>
<comment type="caution">
    <text evidence="1">The sequence shown here is derived from an EMBL/GenBank/DDBJ whole genome shotgun (WGS) entry which is preliminary data.</text>
</comment>
<dbReference type="EMBL" id="BAABBO010000009">
    <property type="protein sequence ID" value="GAA3961096.1"/>
    <property type="molecule type" value="Genomic_DNA"/>
</dbReference>
<sequence>MRTATDSKMQGEYLPFAIMFDREGKPVVVDENREPLKPRDIDFPVKTQAIRSLETMTVMSYEGSHMYMLKIGGFIYLIPLPH</sequence>
<accession>A0ABP7P8Q7</accession>
<proteinExistence type="predicted"/>
<protein>
    <submittedName>
        <fullName evidence="1">Uncharacterized protein</fullName>
    </submittedName>
</protein>
<organism evidence="1 2">
    <name type="scientific">Allohahella marinimesophila</name>
    <dbReference type="NCBI Taxonomy" id="1054972"/>
    <lineage>
        <taxon>Bacteria</taxon>
        <taxon>Pseudomonadati</taxon>
        <taxon>Pseudomonadota</taxon>
        <taxon>Gammaproteobacteria</taxon>
        <taxon>Oceanospirillales</taxon>
        <taxon>Hahellaceae</taxon>
        <taxon>Allohahella</taxon>
    </lineage>
</organism>
<gene>
    <name evidence="1" type="ORF">GCM10022278_18950</name>
</gene>
<evidence type="ECO:0000313" key="1">
    <source>
        <dbReference type="EMBL" id="GAA3961096.1"/>
    </source>
</evidence>
<name>A0ABP7P8Q7_9GAMM</name>
<dbReference type="Proteomes" id="UP001501337">
    <property type="component" value="Unassembled WGS sequence"/>
</dbReference>
<evidence type="ECO:0000313" key="2">
    <source>
        <dbReference type="Proteomes" id="UP001501337"/>
    </source>
</evidence>